<name>A0A5M3ZC97_ASPTE</name>
<keyword evidence="4" id="KW-0472">Membrane</keyword>
<dbReference type="PANTHER" id="PTHR11863">
    <property type="entry name" value="STEROL DESATURASE"/>
    <property type="match status" value="1"/>
</dbReference>
<gene>
    <name evidence="5" type="ORF">ATEIFO6365_0013024500</name>
</gene>
<reference evidence="5 6" key="1">
    <citation type="submission" date="2020-01" db="EMBL/GenBank/DDBJ databases">
        <title>Aspergillus terreus IFO 6365 whole genome shotgun sequence.</title>
        <authorList>
            <person name="Kanamasa S."/>
            <person name="Takahashi H."/>
        </authorList>
    </citation>
    <scope>NUCLEOTIDE SEQUENCE [LARGE SCALE GENOMIC DNA]</scope>
    <source>
        <strain evidence="5 6">IFO 6365</strain>
    </source>
</reference>
<keyword evidence="2" id="KW-0812">Transmembrane</keyword>
<sequence>MIPTPFVTQIKDGLSGVYQATTSKPNMQPHSTSTKSKLEGYSGHMSKVPIYTKGESIPYLPPLQQHLWIFCHALIPIFLHQAWLSYTGHESLTRLAAFILYTVAYVVITKRQVNLFRRLRYRYGFLDGDEHGRDRIPKDCPGKGIGTAIKGAIWRIATVTGLSYERSRPPAAALGAWKWWLWLSLEIGLHSIVLDFWYYWYHRAMHEFAYLWQYHRRHHLAKHPVTVLAAYADHEQELFDIVLIPLTTYTTLRFLGLRLGFYEWWICQQYLVFGELSAHSGLRIHATMPTTLTWLLRLFDTELSTEDHDLHHRHGWRKSYNYGKQTRLWDRVFGTWRDRIESAEANIDYADQVHLPVL</sequence>
<evidence type="ECO:0000313" key="6">
    <source>
        <dbReference type="Proteomes" id="UP000452235"/>
    </source>
</evidence>
<dbReference type="OrthoDB" id="6354873at2759"/>
<dbReference type="GO" id="GO:0008610">
    <property type="term" value="P:lipid biosynthetic process"/>
    <property type="evidence" value="ECO:0007669"/>
    <property type="project" value="InterPro"/>
</dbReference>
<keyword evidence="3" id="KW-1133">Transmembrane helix</keyword>
<evidence type="ECO:0000256" key="4">
    <source>
        <dbReference type="ARBA" id="ARBA00023136"/>
    </source>
</evidence>
<dbReference type="GO" id="GO:0016020">
    <property type="term" value="C:membrane"/>
    <property type="evidence" value="ECO:0007669"/>
    <property type="project" value="UniProtKB-SubCell"/>
</dbReference>
<dbReference type="InterPro" id="IPR006694">
    <property type="entry name" value="Fatty_acid_hydroxylase"/>
</dbReference>
<dbReference type="GO" id="GO:0005506">
    <property type="term" value="F:iron ion binding"/>
    <property type="evidence" value="ECO:0007669"/>
    <property type="project" value="InterPro"/>
</dbReference>
<dbReference type="Proteomes" id="UP000452235">
    <property type="component" value="Unassembled WGS sequence"/>
</dbReference>
<comment type="caution">
    <text evidence="5">The sequence shown here is derived from an EMBL/GenBank/DDBJ whole genome shotgun (WGS) entry which is preliminary data.</text>
</comment>
<evidence type="ECO:0000313" key="5">
    <source>
        <dbReference type="EMBL" id="GFF20911.1"/>
    </source>
</evidence>
<dbReference type="Pfam" id="PF04116">
    <property type="entry name" value="FA_hydroxylase"/>
    <property type="match status" value="1"/>
</dbReference>
<dbReference type="EMBL" id="BLJY01000013">
    <property type="protein sequence ID" value="GFF20911.1"/>
    <property type="molecule type" value="Genomic_DNA"/>
</dbReference>
<protein>
    <submittedName>
        <fullName evidence="5">Fatty acid hydroxylase superfamily protein</fullName>
    </submittedName>
</protein>
<keyword evidence="6" id="KW-1185">Reference proteome</keyword>
<dbReference type="GO" id="GO:0016491">
    <property type="term" value="F:oxidoreductase activity"/>
    <property type="evidence" value="ECO:0007669"/>
    <property type="project" value="InterPro"/>
</dbReference>
<dbReference type="AlphaFoldDB" id="A0A5M3ZC97"/>
<comment type="subcellular location">
    <subcellularLocation>
        <location evidence="1">Membrane</location>
    </subcellularLocation>
</comment>
<dbReference type="VEuPathDB" id="FungiDB:ATEG_07340"/>
<dbReference type="InterPro" id="IPR050307">
    <property type="entry name" value="Sterol_Desaturase_Related"/>
</dbReference>
<accession>A0A5M3ZC97</accession>
<evidence type="ECO:0000256" key="3">
    <source>
        <dbReference type="ARBA" id="ARBA00022989"/>
    </source>
</evidence>
<evidence type="ECO:0000256" key="1">
    <source>
        <dbReference type="ARBA" id="ARBA00004370"/>
    </source>
</evidence>
<evidence type="ECO:0000256" key="2">
    <source>
        <dbReference type="ARBA" id="ARBA00022692"/>
    </source>
</evidence>
<organism evidence="5 6">
    <name type="scientific">Aspergillus terreus</name>
    <dbReference type="NCBI Taxonomy" id="33178"/>
    <lineage>
        <taxon>Eukaryota</taxon>
        <taxon>Fungi</taxon>
        <taxon>Dikarya</taxon>
        <taxon>Ascomycota</taxon>
        <taxon>Pezizomycotina</taxon>
        <taxon>Eurotiomycetes</taxon>
        <taxon>Eurotiomycetidae</taxon>
        <taxon>Eurotiales</taxon>
        <taxon>Aspergillaceae</taxon>
        <taxon>Aspergillus</taxon>
        <taxon>Aspergillus subgen. Circumdati</taxon>
    </lineage>
</organism>
<proteinExistence type="predicted"/>